<dbReference type="InterPro" id="IPR003115">
    <property type="entry name" value="ParB_N"/>
</dbReference>
<gene>
    <name evidence="4" type="primary">repB_d</name>
    <name evidence="4" type="ORF">Mame_05120</name>
</gene>
<keyword evidence="4" id="KW-0614">Plasmid</keyword>
<organism evidence="4 5">
    <name type="scientific">Martelella mediterranea DSM 17316</name>
    <dbReference type="NCBI Taxonomy" id="1122214"/>
    <lineage>
        <taxon>Bacteria</taxon>
        <taxon>Pseudomonadati</taxon>
        <taxon>Pseudomonadota</taxon>
        <taxon>Alphaproteobacteria</taxon>
        <taxon>Hyphomicrobiales</taxon>
        <taxon>Aurantimonadaceae</taxon>
        <taxon>Martelella</taxon>
    </lineage>
</organism>
<dbReference type="PANTHER" id="PTHR33375">
    <property type="entry name" value="CHROMOSOME-PARTITIONING PROTEIN PARB-RELATED"/>
    <property type="match status" value="1"/>
</dbReference>
<dbReference type="Pfam" id="PF02195">
    <property type="entry name" value="ParB_N"/>
    <property type="match status" value="1"/>
</dbReference>
<evidence type="ECO:0000259" key="3">
    <source>
        <dbReference type="SMART" id="SM00470"/>
    </source>
</evidence>
<comment type="similarity">
    <text evidence="1">Belongs to the ParB family.</text>
</comment>
<dbReference type="InterPro" id="IPR037972">
    <property type="entry name" value="RepB_N"/>
</dbReference>
<dbReference type="InterPro" id="IPR050336">
    <property type="entry name" value="Chromosome_partition/occlusion"/>
</dbReference>
<dbReference type="Gene3D" id="1.10.10.2830">
    <property type="match status" value="1"/>
</dbReference>
<dbReference type="InterPro" id="IPR011111">
    <property type="entry name" value="Plasmid_RepB"/>
</dbReference>
<dbReference type="Pfam" id="PF07506">
    <property type="entry name" value="RepB"/>
    <property type="match status" value="1"/>
</dbReference>
<dbReference type="NCBIfam" id="TIGR03454">
    <property type="entry name" value="partition_RepB"/>
    <property type="match status" value="1"/>
</dbReference>
<dbReference type="KEGG" id="mmed:Mame_05120"/>
<evidence type="ECO:0000313" key="5">
    <source>
        <dbReference type="Proteomes" id="UP000191135"/>
    </source>
</evidence>
<dbReference type="NCBIfam" id="TIGR00180">
    <property type="entry name" value="parB_part"/>
    <property type="match status" value="1"/>
</dbReference>
<feature type="region of interest" description="Disordered" evidence="2">
    <location>
        <begin position="1"/>
        <end position="26"/>
    </location>
</feature>
<dbReference type="AlphaFoldDB" id="A0A1U9ZA18"/>
<evidence type="ECO:0000256" key="1">
    <source>
        <dbReference type="ARBA" id="ARBA00006295"/>
    </source>
</evidence>
<proteinExistence type="inferred from homology"/>
<accession>A0A1U9ZA18</accession>
<keyword evidence="5" id="KW-1185">Reference proteome</keyword>
<dbReference type="SMART" id="SM00470">
    <property type="entry name" value="ParB"/>
    <property type="match status" value="1"/>
</dbReference>
<feature type="domain" description="ParB-like N-terminal" evidence="3">
    <location>
        <begin position="60"/>
        <end position="151"/>
    </location>
</feature>
<feature type="compositionally biased region" description="Basic and acidic residues" evidence="2">
    <location>
        <begin position="15"/>
        <end position="26"/>
    </location>
</feature>
<evidence type="ECO:0000313" key="4">
    <source>
        <dbReference type="EMBL" id="AQZ54412.1"/>
    </source>
</evidence>
<dbReference type="SUPFAM" id="SSF109709">
    <property type="entry name" value="KorB DNA-binding domain-like"/>
    <property type="match status" value="1"/>
</dbReference>
<dbReference type="GO" id="GO:0005694">
    <property type="term" value="C:chromosome"/>
    <property type="evidence" value="ECO:0007669"/>
    <property type="project" value="TreeGrafter"/>
</dbReference>
<dbReference type="SUPFAM" id="SSF110849">
    <property type="entry name" value="ParB/Sulfiredoxin"/>
    <property type="match status" value="1"/>
</dbReference>
<dbReference type="PANTHER" id="PTHR33375:SF1">
    <property type="entry name" value="CHROMOSOME-PARTITIONING PROTEIN PARB-RELATED"/>
    <property type="match status" value="1"/>
</dbReference>
<protein>
    <submittedName>
        <fullName evidence="4">Plasmid partitioning protein RepB2</fullName>
    </submittedName>
</protein>
<sequence>MARKHLLNHIINPKEAGDKPEGERDGRSAYALRGASRSMLQSLEEMAENSLRVQDGEMIVMLDPNDIDPSPYVDRIEEDGEAFNVLVEAIREAGQISPVLVRPNPEKPGRFILVYGHRRTRAAKTLGIKVRAIIREIEDLAHVVAQGQENTARADLSFIEKALFASRLQQSGIDRQAIRQALSIDNAMLSRMFSIAEGIPTDILEQIGAAKGIGRDRWDELKRLLLPPAKLEQARQFMAEEPFQELSSPDRCLALLEELKRKGRRAKPKNSSEKKWSLGENKMSVTTKHAANGFSLSLKATDADAFGTYLSGQLEELYAEFQSQQKKG</sequence>
<name>A0A1U9ZA18_9HYPH</name>
<dbReference type="GO" id="GO:0003677">
    <property type="term" value="F:DNA binding"/>
    <property type="evidence" value="ECO:0007669"/>
    <property type="project" value="InterPro"/>
</dbReference>
<dbReference type="InterPro" id="IPR036086">
    <property type="entry name" value="ParB/Sulfiredoxin_sf"/>
</dbReference>
<dbReference type="eggNOG" id="COG1475">
    <property type="taxonomic scope" value="Bacteria"/>
</dbReference>
<dbReference type="InterPro" id="IPR017819">
    <property type="entry name" value="Plasmid_partition_RepB"/>
</dbReference>
<dbReference type="Gene3D" id="3.90.1530.30">
    <property type="match status" value="1"/>
</dbReference>
<evidence type="ECO:0000256" key="2">
    <source>
        <dbReference type="SAM" id="MobiDB-lite"/>
    </source>
</evidence>
<dbReference type="OrthoDB" id="7908920at2"/>
<dbReference type="RefSeq" id="WP_018067138.1">
    <property type="nucleotide sequence ID" value="NZ_AQWH01000034.1"/>
</dbReference>
<dbReference type="EMBL" id="CP020333">
    <property type="protein sequence ID" value="AQZ54412.1"/>
    <property type="molecule type" value="Genomic_DNA"/>
</dbReference>
<dbReference type="GO" id="GO:0007059">
    <property type="term" value="P:chromosome segregation"/>
    <property type="evidence" value="ECO:0007669"/>
    <property type="project" value="TreeGrafter"/>
</dbReference>
<dbReference type="InterPro" id="IPR004437">
    <property type="entry name" value="ParB/RepB/Spo0J"/>
</dbReference>
<dbReference type="Proteomes" id="UP000191135">
    <property type="component" value="Plasmid pMM170"/>
</dbReference>
<geneLocation type="plasmid" evidence="5">
    <name>pmm170</name>
</geneLocation>
<dbReference type="CDD" id="cd16405">
    <property type="entry name" value="RepB_like_N"/>
    <property type="match status" value="1"/>
</dbReference>
<reference evidence="4 5" key="1">
    <citation type="submission" date="2017-03" db="EMBL/GenBank/DDBJ databases">
        <title>Foreign affairs: Plasmid Transfer between Roseobacters and Rhizobia.</title>
        <authorList>
            <person name="Bartling P."/>
            <person name="Bunk B."/>
            <person name="Overmann J."/>
            <person name="Brinkmann H."/>
            <person name="Petersen J."/>
        </authorList>
    </citation>
    <scope>NUCLEOTIDE SEQUENCE [LARGE SCALE GENOMIC DNA]</scope>
    <source>
        <strain evidence="4 5">MACL11</strain>
        <plasmid evidence="5">Plasmid pmm170</plasmid>
    </source>
</reference>